<organism evidence="5 6">
    <name type="scientific">Teladorsagia circumcincta</name>
    <name type="common">Brown stomach worm</name>
    <name type="synonym">Ostertagia circumcincta</name>
    <dbReference type="NCBI Taxonomy" id="45464"/>
    <lineage>
        <taxon>Eukaryota</taxon>
        <taxon>Metazoa</taxon>
        <taxon>Ecdysozoa</taxon>
        <taxon>Nematoda</taxon>
        <taxon>Chromadorea</taxon>
        <taxon>Rhabditida</taxon>
        <taxon>Rhabditina</taxon>
        <taxon>Rhabditomorpha</taxon>
        <taxon>Strongyloidea</taxon>
        <taxon>Trichostrongylidae</taxon>
        <taxon>Teladorsagia</taxon>
    </lineage>
</organism>
<dbReference type="GO" id="GO:0005634">
    <property type="term" value="C:nucleus"/>
    <property type="evidence" value="ECO:0007669"/>
    <property type="project" value="UniProtKB-SubCell"/>
</dbReference>
<dbReference type="GO" id="GO:0015074">
    <property type="term" value="P:DNA integration"/>
    <property type="evidence" value="ECO:0007669"/>
    <property type="project" value="TreeGrafter"/>
</dbReference>
<dbReference type="GO" id="GO:0042800">
    <property type="term" value="F:histone H3K4 methyltransferase activity"/>
    <property type="evidence" value="ECO:0007669"/>
    <property type="project" value="TreeGrafter"/>
</dbReference>
<feature type="domain" description="Tyrosine-protein phosphatase" evidence="3">
    <location>
        <begin position="324"/>
        <end position="370"/>
    </location>
</feature>
<dbReference type="Gene3D" id="1.10.10.1450">
    <property type="match status" value="1"/>
</dbReference>
<dbReference type="GO" id="GO:0000729">
    <property type="term" value="P:DNA double-strand break processing"/>
    <property type="evidence" value="ECO:0007669"/>
    <property type="project" value="TreeGrafter"/>
</dbReference>
<sequence>MLRWAFVWTPVRMEMREQRLRRYDHVLRRPQDHPIRTAMVLEVEGKQPRGVPKKSWSDTIKRGLGRVPPLTAIFENSMGNEFVPDRQHLCHVTLFLYHSGSNTKAAETKMRDVYKDHASSYQTIVRWCFKVGDYTFEDEEESGRPSELNLSELRRVMKTDPFQSTREMASTLGVHSSTIESVLKKLGMKKKLGRYVPHHLKPVDRYRRVHAYLTLLNLHKGNRWLEHLITGDEKWIYYNNFHRKAQWVGPGETPKEVPKDVHPMKVPEQQSQHQRQRGSEVVAKWVMRALNMGVDALRAEYRSLARYTLPEATYEAFKANHEAGRNRYQDVPCQDQCRVVITWPGAAVDYIHANYVGTPLSDKRFICTQRQRKAASAAADIINTTFGGGTVHRSTVSNWYKRFDAGDSSLEYNERGGRPGTIDDDERLRAITASPEATTRELAAALGCSHATIENLLHRHG</sequence>
<feature type="compositionally biased region" description="Basic and acidic residues" evidence="2">
    <location>
        <begin position="253"/>
        <end position="265"/>
    </location>
</feature>
<dbReference type="Gene3D" id="3.90.190.10">
    <property type="entry name" value="Protein tyrosine phosphatase superfamily"/>
    <property type="match status" value="1"/>
</dbReference>
<dbReference type="GO" id="GO:0044547">
    <property type="term" value="F:DNA topoisomerase binding"/>
    <property type="evidence" value="ECO:0007669"/>
    <property type="project" value="TreeGrafter"/>
</dbReference>
<evidence type="ECO:0000256" key="1">
    <source>
        <dbReference type="ARBA" id="ARBA00004123"/>
    </source>
</evidence>
<dbReference type="InterPro" id="IPR036388">
    <property type="entry name" value="WH-like_DNA-bd_sf"/>
</dbReference>
<dbReference type="GO" id="GO:0046975">
    <property type="term" value="F:histone H3K36 methyltransferase activity"/>
    <property type="evidence" value="ECO:0007669"/>
    <property type="project" value="TreeGrafter"/>
</dbReference>
<feature type="domain" description="Mos1 transposase HTH" evidence="4">
    <location>
        <begin position="86"/>
        <end position="127"/>
    </location>
</feature>
<evidence type="ECO:0000313" key="6">
    <source>
        <dbReference type="Proteomes" id="UP000230423"/>
    </source>
</evidence>
<dbReference type="Proteomes" id="UP000230423">
    <property type="component" value="Unassembled WGS sequence"/>
</dbReference>
<dbReference type="GO" id="GO:0000793">
    <property type="term" value="C:condensed chromosome"/>
    <property type="evidence" value="ECO:0007669"/>
    <property type="project" value="TreeGrafter"/>
</dbReference>
<dbReference type="PANTHER" id="PTHR46060">
    <property type="entry name" value="MARINER MOS1 TRANSPOSASE-LIKE PROTEIN"/>
    <property type="match status" value="1"/>
</dbReference>
<dbReference type="OrthoDB" id="6594069at2759"/>
<accession>A0A2G9U1B6</accession>
<dbReference type="EMBL" id="KZ350364">
    <property type="protein sequence ID" value="PIO63958.1"/>
    <property type="molecule type" value="Genomic_DNA"/>
</dbReference>
<dbReference type="GO" id="GO:0003690">
    <property type="term" value="F:double-stranded DNA binding"/>
    <property type="evidence" value="ECO:0007669"/>
    <property type="project" value="TreeGrafter"/>
</dbReference>
<name>A0A2G9U1B6_TELCI</name>
<evidence type="ECO:0000313" key="5">
    <source>
        <dbReference type="EMBL" id="PIO63958.1"/>
    </source>
</evidence>
<proteinExistence type="predicted"/>
<reference evidence="5 6" key="1">
    <citation type="submission" date="2015-09" db="EMBL/GenBank/DDBJ databases">
        <title>Draft genome of the parasitic nematode Teladorsagia circumcincta isolate WARC Sus (inbred).</title>
        <authorList>
            <person name="Mitreva M."/>
        </authorList>
    </citation>
    <scope>NUCLEOTIDE SEQUENCE [LARGE SCALE GENOMIC DNA]</scope>
    <source>
        <strain evidence="5 6">S</strain>
    </source>
</reference>
<protein>
    <recommendedName>
        <fullName evidence="7">Mos1 transposase HTH domain-containing protein</fullName>
    </recommendedName>
</protein>
<dbReference type="GO" id="GO:0003697">
    <property type="term" value="F:single-stranded DNA binding"/>
    <property type="evidence" value="ECO:0007669"/>
    <property type="project" value="TreeGrafter"/>
</dbReference>
<evidence type="ECO:0000256" key="2">
    <source>
        <dbReference type="SAM" id="MobiDB-lite"/>
    </source>
</evidence>
<dbReference type="Pfam" id="PF17906">
    <property type="entry name" value="HTH_48"/>
    <property type="match status" value="1"/>
</dbReference>
<dbReference type="PANTHER" id="PTHR46060:SF1">
    <property type="entry name" value="MARINER MOS1 TRANSPOSASE-LIKE PROTEIN"/>
    <property type="match status" value="1"/>
</dbReference>
<feature type="region of interest" description="Disordered" evidence="2">
    <location>
        <begin position="249"/>
        <end position="277"/>
    </location>
</feature>
<dbReference type="SUPFAM" id="SSF52799">
    <property type="entry name" value="(Phosphotyrosine protein) phosphatases II"/>
    <property type="match status" value="1"/>
</dbReference>
<dbReference type="InterPro" id="IPR029021">
    <property type="entry name" value="Prot-tyrosine_phosphatase-like"/>
</dbReference>
<dbReference type="GO" id="GO:0031297">
    <property type="term" value="P:replication fork processing"/>
    <property type="evidence" value="ECO:0007669"/>
    <property type="project" value="TreeGrafter"/>
</dbReference>
<dbReference type="GO" id="GO:0044774">
    <property type="term" value="P:mitotic DNA integrity checkpoint signaling"/>
    <property type="evidence" value="ECO:0007669"/>
    <property type="project" value="TreeGrafter"/>
</dbReference>
<dbReference type="SUPFAM" id="SSF46689">
    <property type="entry name" value="Homeodomain-like"/>
    <property type="match status" value="1"/>
</dbReference>
<dbReference type="InterPro" id="IPR052709">
    <property type="entry name" value="Transposase-MT_Hybrid"/>
</dbReference>
<dbReference type="InterPro" id="IPR041426">
    <property type="entry name" value="Mos1_HTH"/>
</dbReference>
<evidence type="ECO:0000259" key="4">
    <source>
        <dbReference type="Pfam" id="PF17906"/>
    </source>
</evidence>
<dbReference type="Pfam" id="PF00102">
    <property type="entry name" value="Y_phosphatase"/>
    <property type="match status" value="1"/>
</dbReference>
<evidence type="ECO:0000259" key="3">
    <source>
        <dbReference type="Pfam" id="PF00102"/>
    </source>
</evidence>
<dbReference type="GO" id="GO:0004725">
    <property type="term" value="F:protein tyrosine phosphatase activity"/>
    <property type="evidence" value="ECO:0007669"/>
    <property type="project" value="InterPro"/>
</dbReference>
<dbReference type="GO" id="GO:0006303">
    <property type="term" value="P:double-strand break repair via nonhomologous end joining"/>
    <property type="evidence" value="ECO:0007669"/>
    <property type="project" value="TreeGrafter"/>
</dbReference>
<dbReference type="GO" id="GO:0035861">
    <property type="term" value="C:site of double-strand break"/>
    <property type="evidence" value="ECO:0007669"/>
    <property type="project" value="TreeGrafter"/>
</dbReference>
<dbReference type="AlphaFoldDB" id="A0A2G9U1B6"/>
<gene>
    <name evidence="5" type="ORF">TELCIR_14426</name>
</gene>
<dbReference type="GO" id="GO:0000014">
    <property type="term" value="F:single-stranded DNA endodeoxyribonuclease activity"/>
    <property type="evidence" value="ECO:0007669"/>
    <property type="project" value="TreeGrafter"/>
</dbReference>
<dbReference type="InterPro" id="IPR036397">
    <property type="entry name" value="RNaseH_sf"/>
</dbReference>
<dbReference type="InterPro" id="IPR000242">
    <property type="entry name" value="PTP_cat"/>
</dbReference>
<dbReference type="Gene3D" id="3.30.420.10">
    <property type="entry name" value="Ribonuclease H-like superfamily/Ribonuclease H"/>
    <property type="match status" value="1"/>
</dbReference>
<dbReference type="Gene3D" id="1.10.10.10">
    <property type="entry name" value="Winged helix-like DNA-binding domain superfamily/Winged helix DNA-binding domain"/>
    <property type="match status" value="1"/>
</dbReference>
<comment type="subcellular location">
    <subcellularLocation>
        <location evidence="1">Nucleus</location>
    </subcellularLocation>
</comment>
<dbReference type="InterPro" id="IPR009057">
    <property type="entry name" value="Homeodomain-like_sf"/>
</dbReference>
<keyword evidence="6" id="KW-1185">Reference proteome</keyword>
<evidence type="ECO:0008006" key="7">
    <source>
        <dbReference type="Google" id="ProtNLM"/>
    </source>
</evidence>